<accession>A0AAJ6U164</accession>
<gene>
    <name evidence="3" type="primary">LOC105123023</name>
</gene>
<dbReference type="PANTHER" id="PTHR35280">
    <property type="entry name" value="F17L21.9"/>
    <property type="match status" value="1"/>
</dbReference>
<dbReference type="KEGG" id="peu:105123023"/>
<dbReference type="AlphaFoldDB" id="A0AAJ6U164"/>
<dbReference type="Proteomes" id="UP000694918">
    <property type="component" value="Unplaced"/>
</dbReference>
<organism evidence="2 3">
    <name type="scientific">Populus euphratica</name>
    <name type="common">Euphrates poplar</name>
    <dbReference type="NCBI Taxonomy" id="75702"/>
    <lineage>
        <taxon>Eukaryota</taxon>
        <taxon>Viridiplantae</taxon>
        <taxon>Streptophyta</taxon>
        <taxon>Embryophyta</taxon>
        <taxon>Tracheophyta</taxon>
        <taxon>Spermatophyta</taxon>
        <taxon>Magnoliopsida</taxon>
        <taxon>eudicotyledons</taxon>
        <taxon>Gunneridae</taxon>
        <taxon>Pentapetalae</taxon>
        <taxon>rosids</taxon>
        <taxon>fabids</taxon>
        <taxon>Malpighiales</taxon>
        <taxon>Salicaceae</taxon>
        <taxon>Saliceae</taxon>
        <taxon>Populus</taxon>
    </lineage>
</organism>
<evidence type="ECO:0000313" key="3">
    <source>
        <dbReference type="RefSeq" id="XP_011020766.1"/>
    </source>
</evidence>
<evidence type="ECO:0000313" key="2">
    <source>
        <dbReference type="Proteomes" id="UP000694918"/>
    </source>
</evidence>
<keyword evidence="2" id="KW-1185">Reference proteome</keyword>
<reference evidence="3" key="1">
    <citation type="submission" date="2025-08" db="UniProtKB">
        <authorList>
            <consortium name="RefSeq"/>
        </authorList>
    </citation>
    <scope>IDENTIFICATION</scope>
</reference>
<proteinExistence type="predicted"/>
<feature type="region of interest" description="Disordered" evidence="1">
    <location>
        <begin position="57"/>
        <end position="76"/>
    </location>
</feature>
<dbReference type="GeneID" id="105123023"/>
<name>A0AAJ6U164_POPEU</name>
<dbReference type="RefSeq" id="XP_011020766.1">
    <property type="nucleotide sequence ID" value="XM_011022464.1"/>
</dbReference>
<evidence type="ECO:0000256" key="1">
    <source>
        <dbReference type="SAM" id="MobiDB-lite"/>
    </source>
</evidence>
<protein>
    <submittedName>
        <fullName evidence="3">Uncharacterized protein LOC105123023</fullName>
    </submittedName>
</protein>
<dbReference type="PANTHER" id="PTHR35280:SF1">
    <property type="entry name" value="F17L21.9"/>
    <property type="match status" value="1"/>
</dbReference>
<sequence length="196" mass="21679">MEPAKNLELIDQAIKKLLAEKRNKESSGDDGFLQDDNDQLLLSKLLSELESLKGNDARLEQSDISPGAEEEEEVNSPAIGEVLSRHENSIENTAAEEIAKELRKLRRQNFVTQCLLSAMIVLTVAWQVSQVSIILQVKDGLSHPFKSFGSMLAGMLKRSRANGQDSENQQSEVVPVKVPPLKIPELPHIDLGSNIE</sequence>